<dbReference type="InterPro" id="IPR050086">
    <property type="entry name" value="MetN_ABC_transporter-like"/>
</dbReference>
<dbReference type="Pfam" id="PF00005">
    <property type="entry name" value="ABC_tran"/>
    <property type="match status" value="1"/>
</dbReference>
<dbReference type="InterPro" id="IPR003593">
    <property type="entry name" value="AAA+_ATPase"/>
</dbReference>
<dbReference type="AlphaFoldDB" id="A0A6B8KK01"/>
<evidence type="ECO:0000256" key="7">
    <source>
        <dbReference type="ARBA" id="ARBA00023136"/>
    </source>
</evidence>
<keyword evidence="6" id="KW-1278">Translocase</keyword>
<protein>
    <submittedName>
        <fullName evidence="9">ATP-binding cassette domain-containing protein</fullName>
    </submittedName>
</protein>
<keyword evidence="3" id="KW-1003">Cell membrane</keyword>
<evidence type="ECO:0000256" key="5">
    <source>
        <dbReference type="ARBA" id="ARBA00022840"/>
    </source>
</evidence>
<dbReference type="PANTHER" id="PTHR43166">
    <property type="entry name" value="AMINO ACID IMPORT ATP-BINDING PROTEIN"/>
    <property type="match status" value="1"/>
</dbReference>
<dbReference type="OrthoDB" id="9802264at2"/>
<dbReference type="Gene3D" id="3.40.50.300">
    <property type="entry name" value="P-loop containing nucleotide triphosphate hydrolases"/>
    <property type="match status" value="1"/>
</dbReference>
<evidence type="ECO:0000256" key="6">
    <source>
        <dbReference type="ARBA" id="ARBA00022967"/>
    </source>
</evidence>
<sequence>MHVLPRGRSAPLALTIDDLRVERNGRLILDGVSLTLERGSVSVIIGPSGAGKTTLIRAINGLAAPAGGVICAPGIGALDDATQWARIRRTTATIFQDHALIGRLNALDNVLLGLADTRHALSLIPWRPSARDRAARALADVGLLDRAFQRVDKLSGGERQRVGVARALVRGPEMLLGDEPFSSLDPSLARRLGEYLRALATRDGVTVALVMHQIHLAREIADRIIGVKAGRLIFDGPTESFDATAEAAIFATSVIKPENCIGKGG</sequence>
<dbReference type="EMBL" id="CP046052">
    <property type="protein sequence ID" value="QGM47879.1"/>
    <property type="molecule type" value="Genomic_DNA"/>
</dbReference>
<comment type="similarity">
    <text evidence="1">Belongs to the ABC transporter superfamily.</text>
</comment>
<proteinExistence type="inferred from homology"/>
<dbReference type="KEGG" id="mhey:H2LOC_000325"/>
<evidence type="ECO:0000256" key="2">
    <source>
        <dbReference type="ARBA" id="ARBA00022448"/>
    </source>
</evidence>
<dbReference type="GO" id="GO:0016887">
    <property type="term" value="F:ATP hydrolysis activity"/>
    <property type="evidence" value="ECO:0007669"/>
    <property type="project" value="InterPro"/>
</dbReference>
<name>A0A6B8KK01_9HYPH</name>
<evidence type="ECO:0000313" key="9">
    <source>
        <dbReference type="EMBL" id="QGM47879.1"/>
    </source>
</evidence>
<keyword evidence="10" id="KW-1185">Reference proteome</keyword>
<dbReference type="SUPFAM" id="SSF52540">
    <property type="entry name" value="P-loop containing nucleoside triphosphate hydrolases"/>
    <property type="match status" value="1"/>
</dbReference>
<reference evidence="9 10" key="1">
    <citation type="submission" date="2019-11" db="EMBL/GenBank/DDBJ databases">
        <title>The genome sequence of Methylocystis heyeri.</title>
        <authorList>
            <person name="Oshkin I.Y."/>
            <person name="Miroshnikov K."/>
            <person name="Dedysh S.N."/>
        </authorList>
    </citation>
    <scope>NUCLEOTIDE SEQUENCE [LARGE SCALE GENOMIC DNA]</scope>
    <source>
        <strain evidence="9 10">H2</strain>
    </source>
</reference>
<keyword evidence="4" id="KW-0547">Nucleotide-binding</keyword>
<accession>A0A6B8KK01</accession>
<dbReference type="PROSITE" id="PS50893">
    <property type="entry name" value="ABC_TRANSPORTER_2"/>
    <property type="match status" value="1"/>
</dbReference>
<organism evidence="9 10">
    <name type="scientific">Methylocystis heyeri</name>
    <dbReference type="NCBI Taxonomy" id="391905"/>
    <lineage>
        <taxon>Bacteria</taxon>
        <taxon>Pseudomonadati</taxon>
        <taxon>Pseudomonadota</taxon>
        <taxon>Alphaproteobacteria</taxon>
        <taxon>Hyphomicrobiales</taxon>
        <taxon>Methylocystaceae</taxon>
        <taxon>Methylocystis</taxon>
    </lineage>
</organism>
<feature type="domain" description="ABC transporter" evidence="8">
    <location>
        <begin position="14"/>
        <end position="254"/>
    </location>
</feature>
<keyword evidence="2" id="KW-0813">Transport</keyword>
<dbReference type="Proteomes" id="UP000309061">
    <property type="component" value="Chromosome"/>
</dbReference>
<evidence type="ECO:0000259" key="8">
    <source>
        <dbReference type="PROSITE" id="PS50893"/>
    </source>
</evidence>
<dbReference type="InterPro" id="IPR003439">
    <property type="entry name" value="ABC_transporter-like_ATP-bd"/>
</dbReference>
<dbReference type="SMART" id="SM00382">
    <property type="entry name" value="AAA"/>
    <property type="match status" value="1"/>
</dbReference>
<keyword evidence="5 9" id="KW-0067">ATP-binding</keyword>
<dbReference type="PROSITE" id="PS00211">
    <property type="entry name" value="ABC_TRANSPORTER_1"/>
    <property type="match status" value="1"/>
</dbReference>
<evidence type="ECO:0000256" key="3">
    <source>
        <dbReference type="ARBA" id="ARBA00022475"/>
    </source>
</evidence>
<keyword evidence="7" id="KW-0472">Membrane</keyword>
<dbReference type="GO" id="GO:0005524">
    <property type="term" value="F:ATP binding"/>
    <property type="evidence" value="ECO:0007669"/>
    <property type="project" value="UniProtKB-KW"/>
</dbReference>
<evidence type="ECO:0000256" key="4">
    <source>
        <dbReference type="ARBA" id="ARBA00022741"/>
    </source>
</evidence>
<dbReference type="InterPro" id="IPR027417">
    <property type="entry name" value="P-loop_NTPase"/>
</dbReference>
<dbReference type="InterPro" id="IPR017871">
    <property type="entry name" value="ABC_transporter-like_CS"/>
</dbReference>
<dbReference type="PANTHER" id="PTHR43166:SF6">
    <property type="entry name" value="PHOSPHONATES IMPORT ATP-BINDING PROTEIN PHNC"/>
    <property type="match status" value="1"/>
</dbReference>
<evidence type="ECO:0000313" key="10">
    <source>
        <dbReference type="Proteomes" id="UP000309061"/>
    </source>
</evidence>
<evidence type="ECO:0000256" key="1">
    <source>
        <dbReference type="ARBA" id="ARBA00005417"/>
    </source>
</evidence>
<gene>
    <name evidence="9" type="ORF">H2LOC_000325</name>
</gene>